<proteinExistence type="predicted"/>
<keyword evidence="4" id="KW-1185">Reference proteome</keyword>
<sequence>MNLTIIGAISKVLEENNGPLTIKTIYNTILDKGYYKFKAQNPYNVLRVELRRHCQGIEFASSSTKKHFKILNDGTYDLLKIESQSQTTKITEKIKKNILIDLKKGHTEYILTFKEQMLNQLKSIESDVFEIFCKKLLSTYGFKDLKVTRKSKDGGIDGYGKLKVGISYLNVAVQCKRWNKTSVGRTEIDKFRGAIQGDFEQGIFFTTSKFSKEAMQATTKKGAVPIIMIDGTTIIDIMIDKKLGVDVENLPIFINALDEVLNED</sequence>
<dbReference type="OrthoDB" id="9803736at2"/>
<dbReference type="SUPFAM" id="SSF52980">
    <property type="entry name" value="Restriction endonuclease-like"/>
    <property type="match status" value="1"/>
</dbReference>
<reference evidence="3 4" key="1">
    <citation type="submission" date="2018-03" db="EMBL/GenBank/DDBJ databases">
        <title>Genomic Encyclopedia of Archaeal and Bacterial Type Strains, Phase II (KMG-II): from individual species to whole genera.</title>
        <authorList>
            <person name="Goeker M."/>
        </authorList>
    </citation>
    <scope>NUCLEOTIDE SEQUENCE [LARGE SCALE GENOMIC DNA]</scope>
    <source>
        <strain evidence="3 4">DSM 100214</strain>
    </source>
</reference>
<evidence type="ECO:0000259" key="2">
    <source>
        <dbReference type="PROSITE" id="PS51913"/>
    </source>
</evidence>
<dbReference type="InterPro" id="IPR007560">
    <property type="entry name" value="Restrct_endonuc_IV_Mrr"/>
</dbReference>
<dbReference type="Gene3D" id="3.40.1350.10">
    <property type="match status" value="1"/>
</dbReference>
<dbReference type="GO" id="GO:0015666">
    <property type="term" value="F:restriction endodeoxyribonuclease activity"/>
    <property type="evidence" value="ECO:0007669"/>
    <property type="project" value="TreeGrafter"/>
</dbReference>
<protein>
    <submittedName>
        <fullName evidence="3">Restriction system protein</fullName>
    </submittedName>
</protein>
<dbReference type="Proteomes" id="UP000247973">
    <property type="component" value="Unassembled WGS sequence"/>
</dbReference>
<dbReference type="PROSITE" id="PS51913">
    <property type="entry name" value="HTH_HARE"/>
    <property type="match status" value="1"/>
</dbReference>
<organism evidence="3 4">
    <name type="scientific">Dysgonomonas alginatilytica</name>
    <dbReference type="NCBI Taxonomy" id="1605892"/>
    <lineage>
        <taxon>Bacteria</taxon>
        <taxon>Pseudomonadati</taxon>
        <taxon>Bacteroidota</taxon>
        <taxon>Bacteroidia</taxon>
        <taxon>Bacteroidales</taxon>
        <taxon>Dysgonomonadaceae</taxon>
        <taxon>Dysgonomonas</taxon>
    </lineage>
</organism>
<evidence type="ECO:0000313" key="4">
    <source>
        <dbReference type="Proteomes" id="UP000247973"/>
    </source>
</evidence>
<dbReference type="RefSeq" id="WP_110311906.1">
    <property type="nucleotide sequence ID" value="NZ_QICL01000026.1"/>
</dbReference>
<dbReference type="AlphaFoldDB" id="A0A2V3PS09"/>
<feature type="domain" description="HTH HARE-type" evidence="2">
    <location>
        <begin position="3"/>
        <end position="81"/>
    </location>
</feature>
<dbReference type="InterPro" id="IPR011335">
    <property type="entry name" value="Restrct_endonuc-II-like"/>
</dbReference>
<dbReference type="InterPro" id="IPR007759">
    <property type="entry name" value="Asxl_HARE-HTH"/>
</dbReference>
<dbReference type="GO" id="GO:0009307">
    <property type="term" value="P:DNA restriction-modification system"/>
    <property type="evidence" value="ECO:0007669"/>
    <property type="project" value="InterPro"/>
</dbReference>
<dbReference type="GO" id="GO:0006355">
    <property type="term" value="P:regulation of DNA-templated transcription"/>
    <property type="evidence" value="ECO:0007669"/>
    <property type="project" value="InterPro"/>
</dbReference>
<evidence type="ECO:0000256" key="1">
    <source>
        <dbReference type="ARBA" id="ARBA00023163"/>
    </source>
</evidence>
<gene>
    <name evidence="3" type="ORF">CLV62_12632</name>
</gene>
<dbReference type="InterPro" id="IPR011856">
    <property type="entry name" value="tRNA_endonuc-like_dom_sf"/>
</dbReference>
<dbReference type="PANTHER" id="PTHR30015">
    <property type="entry name" value="MRR RESTRICTION SYSTEM PROTEIN"/>
    <property type="match status" value="1"/>
</dbReference>
<keyword evidence="1" id="KW-0804">Transcription</keyword>
<dbReference type="PANTHER" id="PTHR30015:SF7">
    <property type="entry name" value="TYPE IV METHYL-DIRECTED RESTRICTION ENZYME ECOKMRR"/>
    <property type="match status" value="1"/>
</dbReference>
<comment type="caution">
    <text evidence="3">The sequence shown here is derived from an EMBL/GenBank/DDBJ whole genome shotgun (WGS) entry which is preliminary data.</text>
</comment>
<dbReference type="Pfam" id="PF04471">
    <property type="entry name" value="Mrr_cat"/>
    <property type="match status" value="1"/>
</dbReference>
<dbReference type="InterPro" id="IPR052906">
    <property type="entry name" value="Type_IV_Methyl-Rstrct_Enzyme"/>
</dbReference>
<accession>A0A2V3PS09</accession>
<name>A0A2V3PS09_9BACT</name>
<dbReference type="EMBL" id="QICL01000026">
    <property type="protein sequence ID" value="PXV61098.1"/>
    <property type="molecule type" value="Genomic_DNA"/>
</dbReference>
<evidence type="ECO:0000313" key="3">
    <source>
        <dbReference type="EMBL" id="PXV61098.1"/>
    </source>
</evidence>
<dbReference type="GO" id="GO:0003677">
    <property type="term" value="F:DNA binding"/>
    <property type="evidence" value="ECO:0007669"/>
    <property type="project" value="InterPro"/>
</dbReference>